<protein>
    <submittedName>
        <fullName evidence="1">Uncharacterized protein</fullName>
    </submittedName>
</protein>
<gene>
    <name evidence="1" type="ORF">KDH_66550</name>
</gene>
<dbReference type="EMBL" id="BSRI01000002">
    <property type="protein sequence ID" value="GLV59831.1"/>
    <property type="molecule type" value="Genomic_DNA"/>
</dbReference>
<reference evidence="1 2" key="1">
    <citation type="submission" date="2023-02" db="EMBL/GenBank/DDBJ databases">
        <title>Dictyobacter halimunensis sp. nov., a new member of the class Ktedonobacteria from forest soil in a geothermal area.</title>
        <authorList>
            <person name="Rachmania M.K."/>
            <person name="Ningsih F."/>
            <person name="Sakai Y."/>
            <person name="Yabe S."/>
            <person name="Yokota A."/>
            <person name="Sjamsuridzal W."/>
        </authorList>
    </citation>
    <scope>NUCLEOTIDE SEQUENCE [LARGE SCALE GENOMIC DNA]</scope>
    <source>
        <strain evidence="1 2">S3.2.2.5</strain>
    </source>
</reference>
<sequence length="195" mass="22312">MTADNDPNARFARQFLELVSATPYIPDALRAAELETALDNLLSAHRSWGNFYNEPSFARQVQRLVGKDGKIPTLIEKKYVYGVVEVFLTNGKGITRDAQPVYLYLLNLFDSKQAFIATMAIFDDYISSKLQLPLCREKYRELLELMKIKISMPALRELIDDIEQSKEPIQDLKGSPQFKQRANNVVKILDLNIKL</sequence>
<organism evidence="1 2">
    <name type="scientific">Dictyobacter halimunensis</name>
    <dbReference type="NCBI Taxonomy" id="3026934"/>
    <lineage>
        <taxon>Bacteria</taxon>
        <taxon>Bacillati</taxon>
        <taxon>Chloroflexota</taxon>
        <taxon>Ktedonobacteria</taxon>
        <taxon>Ktedonobacterales</taxon>
        <taxon>Dictyobacteraceae</taxon>
        <taxon>Dictyobacter</taxon>
    </lineage>
</organism>
<evidence type="ECO:0000313" key="2">
    <source>
        <dbReference type="Proteomes" id="UP001344906"/>
    </source>
</evidence>
<accession>A0ABQ6G404</accession>
<comment type="caution">
    <text evidence="1">The sequence shown here is derived from an EMBL/GenBank/DDBJ whole genome shotgun (WGS) entry which is preliminary data.</text>
</comment>
<dbReference type="RefSeq" id="WP_338256654.1">
    <property type="nucleotide sequence ID" value="NZ_BSRI01000002.1"/>
</dbReference>
<dbReference type="Proteomes" id="UP001344906">
    <property type="component" value="Unassembled WGS sequence"/>
</dbReference>
<evidence type="ECO:0000313" key="1">
    <source>
        <dbReference type="EMBL" id="GLV59831.1"/>
    </source>
</evidence>
<keyword evidence="2" id="KW-1185">Reference proteome</keyword>
<name>A0ABQ6G404_9CHLR</name>
<proteinExistence type="predicted"/>